<evidence type="ECO:0000256" key="7">
    <source>
        <dbReference type="SAM" id="Phobius"/>
    </source>
</evidence>
<evidence type="ECO:0000256" key="2">
    <source>
        <dbReference type="ARBA" id="ARBA00007400"/>
    </source>
</evidence>
<feature type="transmembrane region" description="Helical" evidence="7">
    <location>
        <begin position="201"/>
        <end position="218"/>
    </location>
</feature>
<reference evidence="10" key="1">
    <citation type="journal article" date="2019" name="Int. J. Syst. Evol. Microbiol.">
        <title>The Global Catalogue of Microorganisms (GCM) 10K type strain sequencing project: providing services to taxonomists for standard genome sequencing and annotation.</title>
        <authorList>
            <consortium name="The Broad Institute Genomics Platform"/>
            <consortium name="The Broad Institute Genome Sequencing Center for Infectious Disease"/>
            <person name="Wu L."/>
            <person name="Ma J."/>
        </authorList>
    </citation>
    <scope>NUCLEOTIDE SEQUENCE [LARGE SCALE GENOMIC DNA]</scope>
    <source>
        <strain evidence="10">XZYJ18</strain>
    </source>
</reference>
<comment type="caution">
    <text evidence="9">The sequence shown here is derived from an EMBL/GenBank/DDBJ whole genome shotgun (WGS) entry which is preliminary data.</text>
</comment>
<evidence type="ECO:0000313" key="9">
    <source>
        <dbReference type="EMBL" id="MFC4563471.1"/>
    </source>
</evidence>
<organism evidence="9 10">
    <name type="scientific">Nocardiopsis mangrovi</name>
    <dbReference type="NCBI Taxonomy" id="1179818"/>
    <lineage>
        <taxon>Bacteria</taxon>
        <taxon>Bacillati</taxon>
        <taxon>Actinomycetota</taxon>
        <taxon>Actinomycetes</taxon>
        <taxon>Streptosporangiales</taxon>
        <taxon>Nocardiopsidaceae</taxon>
        <taxon>Nocardiopsis</taxon>
    </lineage>
</organism>
<name>A0ABV9DXE7_9ACTN</name>
<keyword evidence="9" id="KW-0012">Acyltransferase</keyword>
<keyword evidence="3" id="KW-1003">Cell membrane</keyword>
<keyword evidence="9" id="KW-0808">Transferase</keyword>
<feature type="transmembrane region" description="Helical" evidence="7">
    <location>
        <begin position="328"/>
        <end position="351"/>
    </location>
</feature>
<evidence type="ECO:0000259" key="8">
    <source>
        <dbReference type="Pfam" id="PF01757"/>
    </source>
</evidence>
<feature type="transmembrane region" description="Helical" evidence="7">
    <location>
        <begin position="225"/>
        <end position="250"/>
    </location>
</feature>
<feature type="transmembrane region" description="Helical" evidence="7">
    <location>
        <begin position="169"/>
        <end position="189"/>
    </location>
</feature>
<dbReference type="RefSeq" id="WP_378575828.1">
    <property type="nucleotide sequence ID" value="NZ_JBHSFQ010000015.1"/>
</dbReference>
<feature type="transmembrane region" description="Helical" evidence="7">
    <location>
        <begin position="67"/>
        <end position="86"/>
    </location>
</feature>
<dbReference type="EMBL" id="JBHSFQ010000015">
    <property type="protein sequence ID" value="MFC4563471.1"/>
    <property type="molecule type" value="Genomic_DNA"/>
</dbReference>
<dbReference type="PANTHER" id="PTHR40074">
    <property type="entry name" value="O-ACETYLTRANSFERASE WECH"/>
    <property type="match status" value="1"/>
</dbReference>
<feature type="transmembrane region" description="Helical" evidence="7">
    <location>
        <begin position="27"/>
        <end position="47"/>
    </location>
</feature>
<comment type="similarity">
    <text evidence="2">Belongs to the acyltransferase 3 family.</text>
</comment>
<evidence type="ECO:0000256" key="1">
    <source>
        <dbReference type="ARBA" id="ARBA00004651"/>
    </source>
</evidence>
<dbReference type="InterPro" id="IPR002656">
    <property type="entry name" value="Acyl_transf_3_dom"/>
</dbReference>
<keyword evidence="4 7" id="KW-0812">Transmembrane</keyword>
<feature type="domain" description="Acyltransferase 3" evidence="8">
    <location>
        <begin position="23"/>
        <end position="351"/>
    </location>
</feature>
<sequence>MAMTTARATAGGAPAEATPHPTAWLDFARVAAMLAVVLVHVFAPVVTTVHSEFGGPAWWTANAVDSTLRWCVPVFVMISGALLLRPRAEGLRRFYTKRFSRIGVPLVVWTVLYVAWEIRRTGIAPVDAVSDVLSGAPSLHLYFLFVLAGLYVLTPFLRVLVEHSTTARLWWFAALMSAIGMADQAISALDGVGEPNAATRFLPYIGYYVIGYLLTRGAPSRRGVWTAAAVFAAAVLATGAGAGALATLAGGWSDTADYVYDYLSPTVLAMSAAAFVLLRAAGTRLYGRTGTPRWLSVLSSLSFGVFLIHVVVLYTLRDITGVPGSAHGMLAMAGLHATVVLTVSLLVTALFQRIPWLRATV</sequence>
<keyword evidence="6 7" id="KW-0472">Membrane</keyword>
<evidence type="ECO:0000256" key="6">
    <source>
        <dbReference type="ARBA" id="ARBA00023136"/>
    </source>
</evidence>
<gene>
    <name evidence="9" type="ORF">ACFO4E_16520</name>
</gene>
<dbReference type="Proteomes" id="UP001595923">
    <property type="component" value="Unassembled WGS sequence"/>
</dbReference>
<comment type="subcellular location">
    <subcellularLocation>
        <location evidence="1">Cell membrane</location>
        <topology evidence="1">Multi-pass membrane protein</topology>
    </subcellularLocation>
</comment>
<evidence type="ECO:0000313" key="10">
    <source>
        <dbReference type="Proteomes" id="UP001595923"/>
    </source>
</evidence>
<keyword evidence="5 7" id="KW-1133">Transmembrane helix</keyword>
<evidence type="ECO:0000256" key="4">
    <source>
        <dbReference type="ARBA" id="ARBA00022692"/>
    </source>
</evidence>
<accession>A0ABV9DXE7</accession>
<feature type="transmembrane region" description="Helical" evidence="7">
    <location>
        <begin position="98"/>
        <end position="116"/>
    </location>
</feature>
<feature type="transmembrane region" description="Helical" evidence="7">
    <location>
        <begin position="262"/>
        <end position="282"/>
    </location>
</feature>
<keyword evidence="10" id="KW-1185">Reference proteome</keyword>
<dbReference type="GO" id="GO:0016746">
    <property type="term" value="F:acyltransferase activity"/>
    <property type="evidence" value="ECO:0007669"/>
    <property type="project" value="UniProtKB-KW"/>
</dbReference>
<evidence type="ECO:0000256" key="5">
    <source>
        <dbReference type="ARBA" id="ARBA00022989"/>
    </source>
</evidence>
<protein>
    <submittedName>
        <fullName evidence="9">Acyltransferase</fullName>
    </submittedName>
</protein>
<dbReference type="PANTHER" id="PTHR40074:SF2">
    <property type="entry name" value="O-ACETYLTRANSFERASE WECH"/>
    <property type="match status" value="1"/>
</dbReference>
<feature type="transmembrane region" description="Helical" evidence="7">
    <location>
        <begin position="139"/>
        <end position="157"/>
    </location>
</feature>
<proteinExistence type="inferred from homology"/>
<feature type="transmembrane region" description="Helical" evidence="7">
    <location>
        <begin position="294"/>
        <end position="316"/>
    </location>
</feature>
<evidence type="ECO:0000256" key="3">
    <source>
        <dbReference type="ARBA" id="ARBA00022475"/>
    </source>
</evidence>
<dbReference type="Pfam" id="PF01757">
    <property type="entry name" value="Acyl_transf_3"/>
    <property type="match status" value="1"/>
</dbReference>